<gene>
    <name evidence="1" type="ORF">CTOB1V02_LOCUS15181</name>
</gene>
<dbReference type="AlphaFoldDB" id="A0A7R8WXX2"/>
<reference evidence="1" key="1">
    <citation type="submission" date="2020-11" db="EMBL/GenBank/DDBJ databases">
        <authorList>
            <person name="Tran Van P."/>
        </authorList>
    </citation>
    <scope>NUCLEOTIDE SEQUENCE</scope>
</reference>
<dbReference type="InterPro" id="IPR037518">
    <property type="entry name" value="MPN"/>
</dbReference>
<dbReference type="Gene3D" id="3.40.140.10">
    <property type="entry name" value="Cytidine Deaminase, domain 2"/>
    <property type="match status" value="1"/>
</dbReference>
<protein>
    <submittedName>
        <fullName evidence="1">Uncharacterized protein</fullName>
    </submittedName>
</protein>
<dbReference type="PROSITE" id="PS01302">
    <property type="entry name" value="UPF0758"/>
    <property type="match status" value="1"/>
</dbReference>
<dbReference type="PANTHER" id="PTHR30471">
    <property type="entry name" value="DNA REPAIR PROTEIN RADC"/>
    <property type="match status" value="1"/>
</dbReference>
<proteinExistence type="predicted"/>
<evidence type="ECO:0000313" key="1">
    <source>
        <dbReference type="EMBL" id="CAD7237366.1"/>
    </source>
</evidence>
<dbReference type="CDD" id="cd08071">
    <property type="entry name" value="MPN_DUF2466"/>
    <property type="match status" value="1"/>
</dbReference>
<dbReference type="PANTHER" id="PTHR30471:SF3">
    <property type="entry name" value="UPF0758 PROTEIN YEES-RELATED"/>
    <property type="match status" value="1"/>
</dbReference>
<dbReference type="InterPro" id="IPR025657">
    <property type="entry name" value="RadC_JAB"/>
</dbReference>
<sequence length="223" mass="24921">MKQWKPLDRPREKLIQNGKTSLSDAELLSILIGTGNRRESAVDLARRILGSFDNSLYRIARAPVTELMKFEGIGKVKALIIVTALELGRRRNSEFPVQKPKIVSSQSVFELMQPVIGELNHEEFWILYLNGANRVEAKVQLSKGGMTATLVDVRLVFKLAMQHGATSVILCHNHPSGNLTPSESDKNLTRKIIRGGKLLDIKVIDHVIVADQGHFSFVDEDLM</sequence>
<name>A0A7R8WXX2_9CRUS</name>
<dbReference type="InterPro" id="IPR046778">
    <property type="entry name" value="UPF0758_N"/>
</dbReference>
<dbReference type="EMBL" id="OB687178">
    <property type="protein sequence ID" value="CAD7237366.1"/>
    <property type="molecule type" value="Genomic_DNA"/>
</dbReference>
<dbReference type="Pfam" id="PF20582">
    <property type="entry name" value="UPF0758_N"/>
    <property type="match status" value="1"/>
</dbReference>
<dbReference type="InterPro" id="IPR020891">
    <property type="entry name" value="UPF0758_CS"/>
</dbReference>
<dbReference type="SUPFAM" id="SSF47781">
    <property type="entry name" value="RuvA domain 2-like"/>
    <property type="match status" value="1"/>
</dbReference>
<dbReference type="NCBIfam" id="TIGR00608">
    <property type="entry name" value="radc"/>
    <property type="match status" value="1"/>
</dbReference>
<dbReference type="OrthoDB" id="6370206at2759"/>
<dbReference type="InterPro" id="IPR001405">
    <property type="entry name" value="UPF0758"/>
</dbReference>
<dbReference type="SUPFAM" id="SSF102712">
    <property type="entry name" value="JAB1/MPN domain"/>
    <property type="match status" value="1"/>
</dbReference>
<accession>A0A7R8WXX2</accession>
<dbReference type="PROSITE" id="PS50249">
    <property type="entry name" value="MPN"/>
    <property type="match status" value="1"/>
</dbReference>
<dbReference type="Pfam" id="PF04002">
    <property type="entry name" value="RadC"/>
    <property type="match status" value="1"/>
</dbReference>
<organism evidence="1">
    <name type="scientific">Cyprideis torosa</name>
    <dbReference type="NCBI Taxonomy" id="163714"/>
    <lineage>
        <taxon>Eukaryota</taxon>
        <taxon>Metazoa</taxon>
        <taxon>Ecdysozoa</taxon>
        <taxon>Arthropoda</taxon>
        <taxon>Crustacea</taxon>
        <taxon>Oligostraca</taxon>
        <taxon>Ostracoda</taxon>
        <taxon>Podocopa</taxon>
        <taxon>Podocopida</taxon>
        <taxon>Cytherocopina</taxon>
        <taxon>Cytheroidea</taxon>
        <taxon>Cytherideidae</taxon>
        <taxon>Cyprideis</taxon>
    </lineage>
</organism>
<dbReference type="InterPro" id="IPR010994">
    <property type="entry name" value="RuvA_2-like"/>
</dbReference>
<dbReference type="NCBIfam" id="NF000642">
    <property type="entry name" value="PRK00024.1"/>
    <property type="match status" value="1"/>
</dbReference>